<organism evidence="1 2">
    <name type="scientific">Desulfomonile tiedjei (strain ATCC 49306 / DSM 6799 / DCB-1)</name>
    <dbReference type="NCBI Taxonomy" id="706587"/>
    <lineage>
        <taxon>Bacteria</taxon>
        <taxon>Pseudomonadati</taxon>
        <taxon>Thermodesulfobacteriota</taxon>
        <taxon>Desulfomonilia</taxon>
        <taxon>Desulfomonilales</taxon>
        <taxon>Desulfomonilaceae</taxon>
        <taxon>Desulfomonile</taxon>
    </lineage>
</organism>
<accession>I4C0K2</accession>
<dbReference type="KEGG" id="dti:Desti_0356"/>
<dbReference type="HOGENOM" id="CLU_3042785_0_0_7"/>
<protein>
    <submittedName>
        <fullName evidence="1">Uncharacterized protein</fullName>
    </submittedName>
</protein>
<name>I4C0K2_DESTA</name>
<gene>
    <name evidence="1" type="ordered locus">Desti_0356</name>
</gene>
<evidence type="ECO:0000313" key="2">
    <source>
        <dbReference type="Proteomes" id="UP000006055"/>
    </source>
</evidence>
<dbReference type="Proteomes" id="UP000006055">
    <property type="component" value="Chromosome"/>
</dbReference>
<sequence>MRELHRCVTARDDLCENRSIYAATVLSRFTDMSIRLQLYPVPLYRDAVMKHTKI</sequence>
<dbReference type="EMBL" id="CP003360">
    <property type="protein sequence ID" value="AFM23093.1"/>
    <property type="molecule type" value="Genomic_DNA"/>
</dbReference>
<proteinExistence type="predicted"/>
<evidence type="ECO:0000313" key="1">
    <source>
        <dbReference type="EMBL" id="AFM23093.1"/>
    </source>
</evidence>
<keyword evidence="2" id="KW-1185">Reference proteome</keyword>
<dbReference type="AlphaFoldDB" id="I4C0K2"/>
<reference evidence="2" key="1">
    <citation type="submission" date="2012-06" db="EMBL/GenBank/DDBJ databases">
        <title>Complete sequence of chromosome of Desulfomonile tiedjei DSM 6799.</title>
        <authorList>
            <person name="Lucas S."/>
            <person name="Copeland A."/>
            <person name="Lapidus A."/>
            <person name="Glavina del Rio T."/>
            <person name="Dalin E."/>
            <person name="Tice H."/>
            <person name="Bruce D."/>
            <person name="Goodwin L."/>
            <person name="Pitluck S."/>
            <person name="Peters L."/>
            <person name="Ovchinnikova G."/>
            <person name="Zeytun A."/>
            <person name="Lu M."/>
            <person name="Kyrpides N."/>
            <person name="Mavromatis K."/>
            <person name="Ivanova N."/>
            <person name="Brettin T."/>
            <person name="Detter J.C."/>
            <person name="Han C."/>
            <person name="Larimer F."/>
            <person name="Land M."/>
            <person name="Hauser L."/>
            <person name="Markowitz V."/>
            <person name="Cheng J.-F."/>
            <person name="Hugenholtz P."/>
            <person name="Woyke T."/>
            <person name="Wu D."/>
            <person name="Spring S."/>
            <person name="Schroeder M."/>
            <person name="Brambilla E."/>
            <person name="Klenk H.-P."/>
            <person name="Eisen J.A."/>
        </authorList>
    </citation>
    <scope>NUCLEOTIDE SEQUENCE [LARGE SCALE GENOMIC DNA]</scope>
    <source>
        <strain evidence="2">ATCC 49306 / DSM 6799 / DCB-1</strain>
    </source>
</reference>